<dbReference type="Pfam" id="PF00072">
    <property type="entry name" value="Response_reg"/>
    <property type="match status" value="1"/>
</dbReference>
<gene>
    <name evidence="7" type="ORF">H4O21_16755</name>
</gene>
<sequence length="810" mass="92104">MTPSSDHSSLITLKQWLTRVYVRSGMIQLLMIEALLLSVVLTAFFILNQSHIVEAHKDQEQQMIQALQSKTDWISAQLQHVQGSLNILRNQAIRQTMTGALTDEITPIVSSRHGVLMKPRKDEGVSVYYSVMSAYPDLRESEIRRWLPLSDVMTDIQRSNPLVQQVYLNTSDSLNLSYPFVDVNQQFLPDLDVTEFSFYYLAAEQYNPGRNPVWTDAYLDPAGKGWVISHIAPVYKGERLEAVVGVDLTIQGLINELFSTPQQWPGYGILVGQNGNILALPPEGEEDLGLTELSDRQLSFRNVNVNQFRPSQFNLYKRADLTELSRLVAHQQAGLAQISLNEPSIVAWNTVPGTGWKLLAVTREVNLYANAIRFSEHLFDIMTVVVGMNLMVFSLYSFSQYVKAKKMSRYMMGPLDYFREVIKNSGHDEGLLLNSPVLEIHQTAQLIQELASENAVLQESLNKEKNQARQQDSYFRNVLNSIPLPVFDTDKEFRLKGCNQAFERFFGRSESELKHHLVSEYIPVAPPAHGVSQQNLTLTNAEGSGRKVNLILIRHSSTHARSATHPAVIGLLIDLSEQYQEHDQVRFDRDRAIEASQLQTEYLQAMRREIEQPLQDIRSLAERISHHPEHAESILHQLYEKVETVNLLAKDSWLNAPAIADKEQELRSERPDIESGLSGFNVLVVDDGPVNTMLARSVLQKVGYDVDVAFSGAEALDMMQRKRYQVVLMDIFMPDMDGIETTRLWRQSEIRLQRTPAAIIALTANVIESERQQFFDAGMNEYLAKPYHPSELRDRVDYWRSQYASGSIEV</sequence>
<dbReference type="AlphaFoldDB" id="A0A839ISF2"/>
<keyword evidence="2" id="KW-0902">Two-component regulatory system</keyword>
<feature type="domain" description="PAS" evidence="6">
    <location>
        <begin position="471"/>
        <end position="513"/>
    </location>
</feature>
<dbReference type="EMBL" id="JACJFM010000025">
    <property type="protein sequence ID" value="MBB1488255.1"/>
    <property type="molecule type" value="Genomic_DNA"/>
</dbReference>
<dbReference type="Gene3D" id="3.40.50.2300">
    <property type="match status" value="1"/>
</dbReference>
<dbReference type="PROSITE" id="PS50110">
    <property type="entry name" value="RESPONSE_REGULATORY"/>
    <property type="match status" value="1"/>
</dbReference>
<feature type="transmembrane region" description="Helical" evidence="4">
    <location>
        <begin position="26"/>
        <end position="47"/>
    </location>
</feature>
<keyword evidence="1 3" id="KW-0597">Phosphoprotein</keyword>
<comment type="caution">
    <text evidence="7">The sequence shown here is derived from an EMBL/GenBank/DDBJ whole genome shotgun (WGS) entry which is preliminary data.</text>
</comment>
<keyword evidence="4" id="KW-0812">Transmembrane</keyword>
<evidence type="ECO:0000256" key="4">
    <source>
        <dbReference type="SAM" id="Phobius"/>
    </source>
</evidence>
<dbReference type="InterPro" id="IPR000014">
    <property type="entry name" value="PAS"/>
</dbReference>
<dbReference type="CDD" id="cd00130">
    <property type="entry name" value="PAS"/>
    <property type="match status" value="1"/>
</dbReference>
<organism evidence="7 8">
    <name type="scientific">Oceanospirillum sediminis</name>
    <dbReference type="NCBI Taxonomy" id="2760088"/>
    <lineage>
        <taxon>Bacteria</taxon>
        <taxon>Pseudomonadati</taxon>
        <taxon>Pseudomonadota</taxon>
        <taxon>Gammaproteobacteria</taxon>
        <taxon>Oceanospirillales</taxon>
        <taxon>Oceanospirillaceae</taxon>
        <taxon>Oceanospirillum</taxon>
    </lineage>
</organism>
<feature type="transmembrane region" description="Helical" evidence="4">
    <location>
        <begin position="378"/>
        <end position="398"/>
    </location>
</feature>
<dbReference type="Pfam" id="PF13188">
    <property type="entry name" value="PAS_8"/>
    <property type="match status" value="1"/>
</dbReference>
<dbReference type="PANTHER" id="PTHR45339:SF1">
    <property type="entry name" value="HYBRID SIGNAL TRANSDUCTION HISTIDINE KINASE J"/>
    <property type="match status" value="1"/>
</dbReference>
<evidence type="ECO:0000313" key="8">
    <source>
        <dbReference type="Proteomes" id="UP000565262"/>
    </source>
</evidence>
<dbReference type="GO" id="GO:0000160">
    <property type="term" value="P:phosphorelay signal transduction system"/>
    <property type="evidence" value="ECO:0007669"/>
    <property type="project" value="UniProtKB-KW"/>
</dbReference>
<dbReference type="RefSeq" id="WP_182810027.1">
    <property type="nucleotide sequence ID" value="NZ_JACJFM010000025.1"/>
</dbReference>
<dbReference type="InterPro" id="IPR035965">
    <property type="entry name" value="PAS-like_dom_sf"/>
</dbReference>
<protein>
    <submittedName>
        <fullName evidence="7">Response regulator</fullName>
    </submittedName>
</protein>
<keyword evidence="8" id="KW-1185">Reference proteome</keyword>
<accession>A0A839ISF2</accession>
<dbReference type="SUPFAM" id="SSF52172">
    <property type="entry name" value="CheY-like"/>
    <property type="match status" value="1"/>
</dbReference>
<proteinExistence type="predicted"/>
<evidence type="ECO:0000259" key="6">
    <source>
        <dbReference type="PROSITE" id="PS50112"/>
    </source>
</evidence>
<dbReference type="SMART" id="SM00448">
    <property type="entry name" value="REC"/>
    <property type="match status" value="1"/>
</dbReference>
<dbReference type="SMART" id="SM00091">
    <property type="entry name" value="PAS"/>
    <property type="match status" value="1"/>
</dbReference>
<feature type="modified residue" description="4-aspartylphosphate" evidence="3">
    <location>
        <position position="730"/>
    </location>
</feature>
<keyword evidence="4" id="KW-1133">Transmembrane helix</keyword>
<evidence type="ECO:0000256" key="1">
    <source>
        <dbReference type="ARBA" id="ARBA00022553"/>
    </source>
</evidence>
<dbReference type="CDD" id="cd17546">
    <property type="entry name" value="REC_hyHK_CKI1_RcsC-like"/>
    <property type="match status" value="1"/>
</dbReference>
<feature type="domain" description="Response regulatory" evidence="5">
    <location>
        <begin position="681"/>
        <end position="800"/>
    </location>
</feature>
<dbReference type="InterPro" id="IPR011006">
    <property type="entry name" value="CheY-like_superfamily"/>
</dbReference>
<evidence type="ECO:0000259" key="5">
    <source>
        <dbReference type="PROSITE" id="PS50110"/>
    </source>
</evidence>
<dbReference type="InterPro" id="IPR001789">
    <property type="entry name" value="Sig_transdc_resp-reg_receiver"/>
</dbReference>
<dbReference type="Gene3D" id="3.30.450.20">
    <property type="entry name" value="PAS domain"/>
    <property type="match status" value="3"/>
</dbReference>
<name>A0A839ISF2_9GAMM</name>
<evidence type="ECO:0000256" key="2">
    <source>
        <dbReference type="ARBA" id="ARBA00023012"/>
    </source>
</evidence>
<evidence type="ECO:0000256" key="3">
    <source>
        <dbReference type="PROSITE-ProRule" id="PRU00169"/>
    </source>
</evidence>
<dbReference type="PROSITE" id="PS50112">
    <property type="entry name" value="PAS"/>
    <property type="match status" value="1"/>
</dbReference>
<dbReference type="SUPFAM" id="SSF55785">
    <property type="entry name" value="PYP-like sensor domain (PAS domain)"/>
    <property type="match status" value="1"/>
</dbReference>
<keyword evidence="4" id="KW-0472">Membrane</keyword>
<dbReference type="PANTHER" id="PTHR45339">
    <property type="entry name" value="HYBRID SIGNAL TRANSDUCTION HISTIDINE KINASE J"/>
    <property type="match status" value="1"/>
</dbReference>
<reference evidence="7 8" key="1">
    <citation type="submission" date="2020-08" db="EMBL/GenBank/DDBJ databases">
        <title>Oceanospirillum sp. nov. isolated from marine sediment.</title>
        <authorList>
            <person name="Ji X."/>
        </authorList>
    </citation>
    <scope>NUCLEOTIDE SEQUENCE [LARGE SCALE GENOMIC DNA]</scope>
    <source>
        <strain evidence="7 8">D5</strain>
    </source>
</reference>
<dbReference type="Proteomes" id="UP000565262">
    <property type="component" value="Unassembled WGS sequence"/>
</dbReference>
<evidence type="ECO:0000313" key="7">
    <source>
        <dbReference type="EMBL" id="MBB1488255.1"/>
    </source>
</evidence>